<feature type="transmembrane region" description="Helical" evidence="4">
    <location>
        <begin position="371"/>
        <end position="392"/>
    </location>
</feature>
<feature type="transmembrane region" description="Helical" evidence="4">
    <location>
        <begin position="57"/>
        <end position="78"/>
    </location>
</feature>
<dbReference type="RefSeq" id="WP_379955029.1">
    <property type="nucleotide sequence ID" value="NZ_JAUYVI010000002.1"/>
</dbReference>
<dbReference type="InterPro" id="IPR036259">
    <property type="entry name" value="MFS_trans_sf"/>
</dbReference>
<gene>
    <name evidence="6" type="ORF">Q8A70_08075</name>
</gene>
<feature type="transmembrane region" description="Helical" evidence="4">
    <location>
        <begin position="213"/>
        <end position="234"/>
    </location>
</feature>
<feature type="domain" description="Major facilitator superfamily (MFS) profile" evidence="5">
    <location>
        <begin position="18"/>
        <end position="397"/>
    </location>
</feature>
<dbReference type="Pfam" id="PF06779">
    <property type="entry name" value="MFS_4"/>
    <property type="match status" value="1"/>
</dbReference>
<keyword evidence="7" id="KW-1185">Reference proteome</keyword>
<evidence type="ECO:0000256" key="4">
    <source>
        <dbReference type="SAM" id="Phobius"/>
    </source>
</evidence>
<evidence type="ECO:0000313" key="6">
    <source>
        <dbReference type="EMBL" id="MDQ7247621.1"/>
    </source>
</evidence>
<feature type="transmembrane region" description="Helical" evidence="4">
    <location>
        <begin position="142"/>
        <end position="163"/>
    </location>
</feature>
<organism evidence="6 7">
    <name type="scientific">Dongia sedimenti</name>
    <dbReference type="NCBI Taxonomy" id="3064282"/>
    <lineage>
        <taxon>Bacteria</taxon>
        <taxon>Pseudomonadati</taxon>
        <taxon>Pseudomonadota</taxon>
        <taxon>Alphaproteobacteria</taxon>
        <taxon>Rhodospirillales</taxon>
        <taxon>Dongiaceae</taxon>
        <taxon>Dongia</taxon>
    </lineage>
</organism>
<feature type="transmembrane region" description="Helical" evidence="4">
    <location>
        <begin position="111"/>
        <end position="130"/>
    </location>
</feature>
<evidence type="ECO:0000256" key="3">
    <source>
        <dbReference type="ARBA" id="ARBA00023136"/>
    </source>
</evidence>
<dbReference type="Gene3D" id="1.20.1250.20">
    <property type="entry name" value="MFS general substrate transporter like domains"/>
    <property type="match status" value="2"/>
</dbReference>
<reference evidence="7" key="1">
    <citation type="submission" date="2023-08" db="EMBL/GenBank/DDBJ databases">
        <title>Rhodospirillaceae gen. nov., a novel taxon isolated from the Yangtze River Yuezi River estuary sludge.</title>
        <authorList>
            <person name="Ruan L."/>
        </authorList>
    </citation>
    <scope>NUCLEOTIDE SEQUENCE [LARGE SCALE GENOMIC DNA]</scope>
    <source>
        <strain evidence="7">R-7</strain>
    </source>
</reference>
<feature type="transmembrane region" description="Helical" evidence="4">
    <location>
        <begin position="175"/>
        <end position="193"/>
    </location>
</feature>
<dbReference type="InterPro" id="IPR010645">
    <property type="entry name" value="MFS_4"/>
</dbReference>
<feature type="transmembrane region" description="Helical" evidence="4">
    <location>
        <begin position="345"/>
        <end position="365"/>
    </location>
</feature>
<dbReference type="SUPFAM" id="SSF103473">
    <property type="entry name" value="MFS general substrate transporter"/>
    <property type="match status" value="1"/>
</dbReference>
<dbReference type="InterPro" id="IPR020846">
    <property type="entry name" value="MFS_dom"/>
</dbReference>
<name>A0ABU0YIS4_9PROT</name>
<feature type="transmembrane region" description="Helical" evidence="4">
    <location>
        <begin position="21"/>
        <end position="51"/>
    </location>
</feature>
<keyword evidence="1 4" id="KW-0812">Transmembrane</keyword>
<evidence type="ECO:0000256" key="2">
    <source>
        <dbReference type="ARBA" id="ARBA00022989"/>
    </source>
</evidence>
<dbReference type="PROSITE" id="PS50850">
    <property type="entry name" value="MFS"/>
    <property type="match status" value="1"/>
</dbReference>
<dbReference type="EMBL" id="JAUYVI010000002">
    <property type="protein sequence ID" value="MDQ7247621.1"/>
    <property type="molecule type" value="Genomic_DNA"/>
</dbReference>
<feature type="transmembrane region" description="Helical" evidence="4">
    <location>
        <begin position="280"/>
        <end position="298"/>
    </location>
</feature>
<keyword evidence="3 4" id="KW-0472">Membrane</keyword>
<dbReference type="PANTHER" id="PTHR23537">
    <property type="match status" value="1"/>
</dbReference>
<evidence type="ECO:0000313" key="7">
    <source>
        <dbReference type="Proteomes" id="UP001230156"/>
    </source>
</evidence>
<feature type="transmembrane region" description="Helical" evidence="4">
    <location>
        <begin position="254"/>
        <end position="273"/>
    </location>
</feature>
<evidence type="ECO:0000259" key="5">
    <source>
        <dbReference type="PROSITE" id="PS50850"/>
    </source>
</evidence>
<comment type="caution">
    <text evidence="6">The sequence shown here is derived from an EMBL/GenBank/DDBJ whole genome shotgun (WGS) entry which is preliminary data.</text>
</comment>
<protein>
    <submittedName>
        <fullName evidence="6">YbfB/YjiJ family MFS transporter</fullName>
    </submittedName>
</protein>
<evidence type="ECO:0000256" key="1">
    <source>
        <dbReference type="ARBA" id="ARBA00022692"/>
    </source>
</evidence>
<dbReference type="Proteomes" id="UP001230156">
    <property type="component" value="Unassembled WGS sequence"/>
</dbReference>
<feature type="transmembrane region" description="Helical" evidence="4">
    <location>
        <begin position="304"/>
        <end position="324"/>
    </location>
</feature>
<keyword evidence="2 4" id="KW-1133">Transmembrane helix</keyword>
<accession>A0ABU0YIS4</accession>
<dbReference type="PANTHER" id="PTHR23537:SF1">
    <property type="entry name" value="SUGAR TRANSPORTER"/>
    <property type="match status" value="1"/>
</dbReference>
<proteinExistence type="predicted"/>
<feature type="transmembrane region" description="Helical" evidence="4">
    <location>
        <begin position="85"/>
        <end position="105"/>
    </location>
</feature>
<sequence length="397" mass="41171">MTTRAMPDHAPISPSLWRATLSGLSGSLVGIGLARFSYTPLLPAIIAAGWFDPSAAAYLGAANLAGYLGGALLAAPLASRFRTAAVLNAMMLLATAAFFASAWPIDFAWFFVWRFASGLAGGVIMVLAATSILPHIAPARRGLVSGAIFMGVGLGIAASGTLVPLLLRQGLSETWIGLGMLSLVLTALAWGGWPKHAASGTAAHHPHAPRPSLRLRALYVEYGLNAAGLVAHLLFLVDYVARGRNEGLAAGAEYWVLFGIGAVLGPVISGQIADRIGFGATLRLAFVIQAIAVLVPAINPNEVALMLSSFVVGAFTPGIVPIVLGRVHELLPHAPAQQKAAWSRATTSFAVLQAAAAYGMSYLFAHDGGNYALLFILAAAATLLALVIDLAAGRSRR</sequence>